<feature type="non-terminal residue" evidence="2">
    <location>
        <position position="1"/>
    </location>
</feature>
<keyword evidence="1" id="KW-0812">Transmembrane</keyword>
<feature type="transmembrane region" description="Helical" evidence="1">
    <location>
        <begin position="6"/>
        <end position="25"/>
    </location>
</feature>
<reference evidence="2" key="2">
    <citation type="submission" date="2021-01" db="EMBL/GenBank/DDBJ databases">
        <authorList>
            <person name="Schikora-Tamarit M.A."/>
        </authorList>
    </citation>
    <scope>NUCLEOTIDE SEQUENCE</scope>
    <source>
        <strain evidence="2">CBS6075</strain>
    </source>
</reference>
<proteinExistence type="predicted"/>
<dbReference type="Proteomes" id="UP000769157">
    <property type="component" value="Unassembled WGS sequence"/>
</dbReference>
<evidence type="ECO:0000313" key="2">
    <source>
        <dbReference type="EMBL" id="KAH3671002.1"/>
    </source>
</evidence>
<comment type="caution">
    <text evidence="2">The sequence shown here is derived from an EMBL/GenBank/DDBJ whole genome shotgun (WGS) entry which is preliminary data.</text>
</comment>
<keyword evidence="1" id="KW-1133">Transmembrane helix</keyword>
<reference evidence="2" key="1">
    <citation type="journal article" date="2021" name="Open Biol.">
        <title>Shared evolutionary footprints suggest mitochondrial oxidative damage underlies multiple complex I losses in fungi.</title>
        <authorList>
            <person name="Schikora-Tamarit M.A."/>
            <person name="Marcet-Houben M."/>
            <person name="Nosek J."/>
            <person name="Gabaldon T."/>
        </authorList>
    </citation>
    <scope>NUCLEOTIDE SEQUENCE</scope>
    <source>
        <strain evidence="2">CBS6075</strain>
    </source>
</reference>
<organism evidence="2 3">
    <name type="scientific">Ogataea philodendri</name>
    <dbReference type="NCBI Taxonomy" id="1378263"/>
    <lineage>
        <taxon>Eukaryota</taxon>
        <taxon>Fungi</taxon>
        <taxon>Dikarya</taxon>
        <taxon>Ascomycota</taxon>
        <taxon>Saccharomycotina</taxon>
        <taxon>Pichiomycetes</taxon>
        <taxon>Pichiales</taxon>
        <taxon>Pichiaceae</taxon>
        <taxon>Ogataea</taxon>
    </lineage>
</organism>
<sequence>TAKGYFAFAACTLVALYGLWSIYAFGMADLKSSADPIADQRKFVNNLRAKLESERTYLAGYSPKYAKKEKELSVMIDELEEIDKHIREL</sequence>
<dbReference type="RefSeq" id="XP_046064370.1">
    <property type="nucleotide sequence ID" value="XM_046208504.1"/>
</dbReference>
<dbReference type="EMBL" id="JAEUBE010000084">
    <property type="protein sequence ID" value="KAH3671002.1"/>
    <property type="molecule type" value="Genomic_DNA"/>
</dbReference>
<dbReference type="AlphaFoldDB" id="A0A9P8PFP6"/>
<evidence type="ECO:0000256" key="1">
    <source>
        <dbReference type="SAM" id="Phobius"/>
    </source>
</evidence>
<name>A0A9P8PFP6_9ASCO</name>
<dbReference type="GeneID" id="70232681"/>
<accession>A0A9P8PFP6</accession>
<protein>
    <submittedName>
        <fullName evidence="2">Uncharacterized protein</fullName>
    </submittedName>
</protein>
<keyword evidence="1" id="KW-0472">Membrane</keyword>
<keyword evidence="3" id="KW-1185">Reference proteome</keyword>
<gene>
    <name evidence="2" type="ORF">OGAPHI_000713</name>
</gene>
<evidence type="ECO:0000313" key="3">
    <source>
        <dbReference type="Proteomes" id="UP000769157"/>
    </source>
</evidence>